<dbReference type="SUPFAM" id="SSF50249">
    <property type="entry name" value="Nucleic acid-binding proteins"/>
    <property type="match status" value="1"/>
</dbReference>
<evidence type="ECO:0000256" key="5">
    <source>
        <dbReference type="ARBA" id="ARBA00022801"/>
    </source>
</evidence>
<dbReference type="InterPro" id="IPR031327">
    <property type="entry name" value="MCM"/>
</dbReference>
<dbReference type="CDD" id="cd17757">
    <property type="entry name" value="MCM6"/>
    <property type="match status" value="1"/>
</dbReference>
<dbReference type="GO" id="GO:0003697">
    <property type="term" value="F:single-stranded DNA binding"/>
    <property type="evidence" value="ECO:0007669"/>
    <property type="project" value="TreeGrafter"/>
</dbReference>
<dbReference type="InterPro" id="IPR001208">
    <property type="entry name" value="MCM_dom"/>
</dbReference>
<comment type="catalytic activity">
    <reaction evidence="12">
        <text>ATP + H2O = ADP + phosphate + H(+)</text>
        <dbReference type="Rhea" id="RHEA:13065"/>
        <dbReference type="ChEBI" id="CHEBI:15377"/>
        <dbReference type="ChEBI" id="CHEBI:15378"/>
        <dbReference type="ChEBI" id="CHEBI:30616"/>
        <dbReference type="ChEBI" id="CHEBI:43474"/>
        <dbReference type="ChEBI" id="CHEBI:456216"/>
        <dbReference type="EC" id="3.6.4.12"/>
    </reaction>
</comment>
<protein>
    <recommendedName>
        <fullName evidence="12">DNA replication licensing factor MCM6</fullName>
        <ecNumber evidence="12">3.6.4.12</ecNumber>
    </recommendedName>
</protein>
<keyword evidence="4 11" id="KW-0547">Nucleotide-binding</keyword>
<comment type="caution">
    <text evidence="14">The sequence shown here is derived from an EMBL/GenBank/DDBJ whole genome shotgun (WGS) entry which is preliminary data.</text>
</comment>
<keyword evidence="15" id="KW-1185">Reference proteome</keyword>
<dbReference type="GeneID" id="36318782"/>
<keyword evidence="5 12" id="KW-0378">Hydrolase</keyword>
<evidence type="ECO:0000256" key="2">
    <source>
        <dbReference type="ARBA" id="ARBA00008010"/>
    </source>
</evidence>
<keyword evidence="8 11" id="KW-0238">DNA-binding</keyword>
<evidence type="ECO:0000313" key="14">
    <source>
        <dbReference type="EMBL" id="KKO75766.1"/>
    </source>
</evidence>
<evidence type="ECO:0000256" key="6">
    <source>
        <dbReference type="ARBA" id="ARBA00022806"/>
    </source>
</evidence>
<dbReference type="VEuPathDB" id="MicrosporidiaDB:G9O61_00g009230"/>
<comment type="subunit">
    <text evidence="12">Component of the MCM2-7 complex.</text>
</comment>
<dbReference type="GO" id="GO:0097373">
    <property type="term" value="C:MCM core complex"/>
    <property type="evidence" value="ECO:0007669"/>
    <property type="project" value="UniProtKB-ARBA"/>
</dbReference>
<dbReference type="VEuPathDB" id="MicrosporidiaDB:NCER_101423"/>
<dbReference type="FunFam" id="3.40.50.300:FF:000826">
    <property type="entry name" value="Replicative DNA helicase Mcm"/>
    <property type="match status" value="1"/>
</dbReference>
<dbReference type="Pfam" id="PF17207">
    <property type="entry name" value="MCM_OB"/>
    <property type="match status" value="1"/>
</dbReference>
<dbReference type="InterPro" id="IPR027925">
    <property type="entry name" value="MCM_N"/>
</dbReference>
<dbReference type="Pfam" id="PF18263">
    <property type="entry name" value="WHD_MCM6"/>
    <property type="match status" value="1"/>
</dbReference>
<dbReference type="SMART" id="SM00350">
    <property type="entry name" value="MCM"/>
    <property type="match status" value="1"/>
</dbReference>
<dbReference type="InterPro" id="IPR033762">
    <property type="entry name" value="MCM_OB"/>
</dbReference>
<accession>A0A0F9WEF2</accession>
<dbReference type="GO" id="GO:1990518">
    <property type="term" value="F:single-stranded 3'-5' DNA helicase activity"/>
    <property type="evidence" value="ECO:0007669"/>
    <property type="project" value="TreeGrafter"/>
</dbReference>
<evidence type="ECO:0000256" key="9">
    <source>
        <dbReference type="ARBA" id="ARBA00023242"/>
    </source>
</evidence>
<dbReference type="InterPro" id="IPR008049">
    <property type="entry name" value="MCM6"/>
</dbReference>
<dbReference type="GO" id="GO:0031261">
    <property type="term" value="C:DNA replication preinitiation complex"/>
    <property type="evidence" value="ECO:0007669"/>
    <property type="project" value="UniProtKB-ARBA"/>
</dbReference>
<dbReference type="Gene3D" id="2.20.28.10">
    <property type="match status" value="1"/>
</dbReference>
<dbReference type="Gene3D" id="2.40.50.140">
    <property type="entry name" value="Nucleic acid-binding proteins"/>
    <property type="match status" value="1"/>
</dbReference>
<evidence type="ECO:0000256" key="4">
    <source>
        <dbReference type="ARBA" id="ARBA00022741"/>
    </source>
</evidence>
<keyword evidence="7 11" id="KW-0067">ATP-binding</keyword>
<organism evidence="14 15">
    <name type="scientific">Vairimorpha ceranae</name>
    <dbReference type="NCBI Taxonomy" id="40302"/>
    <lineage>
        <taxon>Eukaryota</taxon>
        <taxon>Fungi</taxon>
        <taxon>Fungi incertae sedis</taxon>
        <taxon>Microsporidia</taxon>
        <taxon>Nosematidae</taxon>
        <taxon>Vairimorpha</taxon>
    </lineage>
</organism>
<dbReference type="GO" id="GO:1902969">
    <property type="term" value="P:mitotic DNA replication"/>
    <property type="evidence" value="ECO:0007669"/>
    <property type="project" value="TreeGrafter"/>
</dbReference>
<dbReference type="GO" id="GO:0006279">
    <property type="term" value="P:premeiotic DNA replication"/>
    <property type="evidence" value="ECO:0007669"/>
    <property type="project" value="UniProtKB-ARBA"/>
</dbReference>
<dbReference type="InterPro" id="IPR018525">
    <property type="entry name" value="MCM_CS"/>
</dbReference>
<dbReference type="GO" id="GO:0043596">
    <property type="term" value="C:nuclear replication fork"/>
    <property type="evidence" value="ECO:0007669"/>
    <property type="project" value="UniProtKB-ARBA"/>
</dbReference>
<evidence type="ECO:0000256" key="8">
    <source>
        <dbReference type="ARBA" id="ARBA00023125"/>
    </source>
</evidence>
<dbReference type="VEuPathDB" id="MicrosporidiaDB:NCER_101422"/>
<dbReference type="Gene3D" id="3.30.1640.10">
    <property type="entry name" value="mini-chromosome maintenance (MCM) complex, chain A, domain 1"/>
    <property type="match status" value="1"/>
</dbReference>
<dbReference type="Proteomes" id="UP000034350">
    <property type="component" value="Unassembled WGS sequence"/>
</dbReference>
<dbReference type="PROSITE" id="PS50051">
    <property type="entry name" value="MCM_2"/>
    <property type="match status" value="1"/>
</dbReference>
<evidence type="ECO:0000256" key="10">
    <source>
        <dbReference type="ARBA" id="ARBA00023306"/>
    </source>
</evidence>
<evidence type="ECO:0000256" key="3">
    <source>
        <dbReference type="ARBA" id="ARBA00022705"/>
    </source>
</evidence>
<name>A0A0F9WEF2_9MICR</name>
<evidence type="ECO:0000256" key="7">
    <source>
        <dbReference type="ARBA" id="ARBA00022840"/>
    </source>
</evidence>
<dbReference type="SMART" id="SM00382">
    <property type="entry name" value="AAA"/>
    <property type="match status" value="1"/>
</dbReference>
<proteinExistence type="inferred from homology"/>
<dbReference type="RefSeq" id="XP_024331508.1">
    <property type="nucleotide sequence ID" value="XM_024473884.1"/>
</dbReference>
<dbReference type="InterPro" id="IPR003593">
    <property type="entry name" value="AAA+_ATPase"/>
</dbReference>
<dbReference type="VEuPathDB" id="MicrosporidiaDB:AAJ76_120007525"/>
<evidence type="ECO:0000256" key="11">
    <source>
        <dbReference type="RuleBase" id="RU004070"/>
    </source>
</evidence>
<evidence type="ECO:0000259" key="13">
    <source>
        <dbReference type="PROSITE" id="PS50051"/>
    </source>
</evidence>
<keyword evidence="6 12" id="KW-0347">Helicase</keyword>
<dbReference type="Gene3D" id="3.40.50.300">
    <property type="entry name" value="P-loop containing nucleotide triphosphate hydrolases"/>
    <property type="match status" value="1"/>
</dbReference>
<dbReference type="Gene3D" id="1.20.58.870">
    <property type="match status" value="1"/>
</dbReference>
<dbReference type="GO" id="GO:0000727">
    <property type="term" value="P:double-strand break repair via break-induced replication"/>
    <property type="evidence" value="ECO:0007669"/>
    <property type="project" value="TreeGrafter"/>
</dbReference>
<evidence type="ECO:0000313" key="15">
    <source>
        <dbReference type="Proteomes" id="UP000034350"/>
    </source>
</evidence>
<dbReference type="EMBL" id="JPQZ01000012">
    <property type="protein sequence ID" value="KKO75766.1"/>
    <property type="molecule type" value="Genomic_DNA"/>
</dbReference>
<keyword evidence="9" id="KW-0539">Nucleus</keyword>
<dbReference type="AlphaFoldDB" id="A0A0F9WEF2"/>
<dbReference type="PANTHER" id="PTHR11630:SF43">
    <property type="entry name" value="DNA REPLICATION LICENSING FACTOR MCM6"/>
    <property type="match status" value="1"/>
</dbReference>
<dbReference type="PRINTS" id="PR01657">
    <property type="entry name" value="MCMFAMILY"/>
</dbReference>
<gene>
    <name evidence="14" type="ORF">AAJ76_120007525</name>
</gene>
<dbReference type="InterPro" id="IPR027417">
    <property type="entry name" value="P-loop_NTPase"/>
</dbReference>
<dbReference type="InterPro" id="IPR041562">
    <property type="entry name" value="MCM_lid"/>
</dbReference>
<dbReference type="GO" id="GO:0005656">
    <property type="term" value="C:nuclear pre-replicative complex"/>
    <property type="evidence" value="ECO:0007669"/>
    <property type="project" value="UniProtKB-ARBA"/>
</dbReference>
<comment type="subcellular location">
    <subcellularLocation>
        <location evidence="1 12">Nucleus</location>
    </subcellularLocation>
</comment>
<evidence type="ECO:0000256" key="12">
    <source>
        <dbReference type="RuleBase" id="RU368064"/>
    </source>
</evidence>
<evidence type="ECO:0000256" key="1">
    <source>
        <dbReference type="ARBA" id="ARBA00004123"/>
    </source>
</evidence>
<comment type="function">
    <text evidence="12">Acts as component of the MCM2-7 complex (MCM complex) which is the replicative helicase essential for 'once per cell cycle' DNA replication initiation and elongation in eukaryotic cells. The active ATPase sites in the MCM2-7 ring are formed through the interaction surfaces of two neighboring subunits such that a critical structure of a conserved arginine finger motif is provided in trans relative to the ATP-binding site of the Walker A box of the adjacent subunit. The six ATPase active sites, however, are likely to contribute differentially to the complex helicase activity.</text>
</comment>
<dbReference type="PRINTS" id="PR01662">
    <property type="entry name" value="MCMPROTEIN6"/>
</dbReference>
<dbReference type="EC" id="3.6.4.12" evidence="12"/>
<dbReference type="GO" id="GO:0042555">
    <property type="term" value="C:MCM complex"/>
    <property type="evidence" value="ECO:0007669"/>
    <property type="project" value="UniProtKB-UniRule"/>
</dbReference>
<dbReference type="PROSITE" id="PS00847">
    <property type="entry name" value="MCM_1"/>
    <property type="match status" value="1"/>
</dbReference>
<comment type="similarity">
    <text evidence="2 11">Belongs to the MCM family.</text>
</comment>
<dbReference type="InterPro" id="IPR041024">
    <property type="entry name" value="Mcm6_C"/>
</dbReference>
<dbReference type="PANTHER" id="PTHR11630">
    <property type="entry name" value="DNA REPLICATION LICENSING FACTOR MCM FAMILY MEMBER"/>
    <property type="match status" value="1"/>
</dbReference>
<dbReference type="GO" id="GO:0016887">
    <property type="term" value="F:ATP hydrolysis activity"/>
    <property type="evidence" value="ECO:0007669"/>
    <property type="project" value="RHEA"/>
</dbReference>
<dbReference type="InterPro" id="IPR012340">
    <property type="entry name" value="NA-bd_OB-fold"/>
</dbReference>
<dbReference type="GO" id="GO:0005524">
    <property type="term" value="F:ATP binding"/>
    <property type="evidence" value="ECO:0007669"/>
    <property type="project" value="UniProtKB-UniRule"/>
</dbReference>
<keyword evidence="3 12" id="KW-0235">DNA replication</keyword>
<dbReference type="Pfam" id="PF00493">
    <property type="entry name" value="MCM"/>
    <property type="match status" value="1"/>
</dbReference>
<dbReference type="GO" id="GO:0006270">
    <property type="term" value="P:DNA replication initiation"/>
    <property type="evidence" value="ECO:0007669"/>
    <property type="project" value="UniProtKB-UniRule"/>
</dbReference>
<dbReference type="SUPFAM" id="SSF52540">
    <property type="entry name" value="P-loop containing nucleoside triphosphate hydrolases"/>
    <property type="match status" value="1"/>
</dbReference>
<keyword evidence="10 12" id="KW-0131">Cell cycle</keyword>
<dbReference type="Pfam" id="PF14551">
    <property type="entry name" value="MCM_N"/>
    <property type="match status" value="1"/>
</dbReference>
<dbReference type="OrthoDB" id="1744952at2759"/>
<feature type="domain" description="MCM C-terminal AAA(+) ATPase" evidence="13">
    <location>
        <begin position="295"/>
        <end position="501"/>
    </location>
</feature>
<sequence>MSVEVENLFLDFLEAIPKNRLLLDDVIQKNQQTLLIDTQDVHDFSEKLYMKIMQRYGEIIPHLNKAVENFSLKTFNKKINNVSFYNLDFVYKIRDLKSEKLGQLVSFSGTATRTTQVRPELVSGTFICKECNSVVPGVEQEFKYTEPLVCPNHLCTNRKLWKLDLDESEFANWQRIHVQENTDEIPPGSLPRNIDVIVRNDLVEKIKAGEKLTFTGYLIVVPDVIQLMLPQSKSVPVQEGVADNLKSKRNINIKDLNYKLSFMCTHVNYKTEEFSSNFTSEELKIIEEMRSTKNLYYKMSQSLFPSIHGHYSIKNGILLLLIGGVTKKTESGVKLRGDINILLVGDPGTAKSQFLKQASGILPRSVYTSGKSSSAAGLTACVIKDGETGEMSIEAGALMLSDNGICCIDEFDKMNYKDQVSIHEAMEQQTITIAKAGINATLNARTSILAAANPIKGRYDKRKTLKQNINLSQPIMSRFDLYFVLIDDVDSENDKNVSMHILNNHLLSADINLHDGYFSLEQVKLYIKYARTQKPILNDLVHKKLVEKYIKIRQESLINNSNYKMTVRHLESMIRLSEALAKLHCDTEVREIYVEEAYRLISSSVIELKGEDIDIGVQANEAEQVKINSNDLFRITNQIIYLIKTREGMNKDGLVSCYIEQIEDNLETETEFYAEKSLVEKVIDYLVLHEGVLFISDGIYFIHPNFDV</sequence>
<dbReference type="FunFam" id="2.20.28.10:FF:000003">
    <property type="entry name" value="DNA helicase"/>
    <property type="match status" value="1"/>
</dbReference>
<reference evidence="14 15" key="1">
    <citation type="journal article" date="2015" name="Environ. Microbiol.">
        <title>Genome analyses suggest the presence of polyploidy and recent human-driven expansions in eight global populations of the honeybee pathogen Nosema ceranae.</title>
        <authorList>
            <person name="Pelin A."/>
            <person name="Selman M."/>
            <person name="Aris-Brosou S."/>
            <person name="Farinelli L."/>
            <person name="Corradi N."/>
        </authorList>
    </citation>
    <scope>NUCLEOTIDE SEQUENCE [LARGE SCALE GENOMIC DNA]</scope>
    <source>
        <strain evidence="14 15">PA08 1199</strain>
    </source>
</reference>
<dbReference type="Pfam" id="PF17855">
    <property type="entry name" value="MCM_lid"/>
    <property type="match status" value="1"/>
</dbReference>